<reference evidence="1" key="1">
    <citation type="submission" date="2018-02" db="EMBL/GenBank/DDBJ databases">
        <title>Rhizophora mucronata_Transcriptome.</title>
        <authorList>
            <person name="Meera S.P."/>
            <person name="Sreeshan A."/>
            <person name="Augustine A."/>
        </authorList>
    </citation>
    <scope>NUCLEOTIDE SEQUENCE</scope>
    <source>
        <tissue evidence="1">Leaf</tissue>
    </source>
</reference>
<proteinExistence type="predicted"/>
<dbReference type="EMBL" id="GGEC01085709">
    <property type="protein sequence ID" value="MBX66193.1"/>
    <property type="molecule type" value="Transcribed_RNA"/>
</dbReference>
<protein>
    <submittedName>
        <fullName evidence="1">Uncharacterized protein</fullName>
    </submittedName>
</protein>
<organism evidence="1">
    <name type="scientific">Rhizophora mucronata</name>
    <name type="common">Asiatic mangrove</name>
    <dbReference type="NCBI Taxonomy" id="61149"/>
    <lineage>
        <taxon>Eukaryota</taxon>
        <taxon>Viridiplantae</taxon>
        <taxon>Streptophyta</taxon>
        <taxon>Embryophyta</taxon>
        <taxon>Tracheophyta</taxon>
        <taxon>Spermatophyta</taxon>
        <taxon>Magnoliopsida</taxon>
        <taxon>eudicotyledons</taxon>
        <taxon>Gunneridae</taxon>
        <taxon>Pentapetalae</taxon>
        <taxon>rosids</taxon>
        <taxon>fabids</taxon>
        <taxon>Malpighiales</taxon>
        <taxon>Rhizophoraceae</taxon>
        <taxon>Rhizophora</taxon>
    </lineage>
</organism>
<name>A0A2P2QGQ7_RHIMU</name>
<accession>A0A2P2QGQ7</accession>
<sequence>MSSKTNIHCSMQNSQIYHVFIPSH</sequence>
<evidence type="ECO:0000313" key="1">
    <source>
        <dbReference type="EMBL" id="MBX66193.1"/>
    </source>
</evidence>
<dbReference type="AlphaFoldDB" id="A0A2P2QGQ7"/>